<name>W7XFH0_TETTS</name>
<dbReference type="Proteomes" id="UP000009168">
    <property type="component" value="Unassembled WGS sequence"/>
</dbReference>
<reference evidence="2" key="1">
    <citation type="journal article" date="2006" name="PLoS Biol.">
        <title>Macronuclear genome sequence of the ciliate Tetrahymena thermophila, a model eukaryote.</title>
        <authorList>
            <person name="Eisen J.A."/>
            <person name="Coyne R.S."/>
            <person name="Wu M."/>
            <person name="Wu D."/>
            <person name="Thiagarajan M."/>
            <person name="Wortman J.R."/>
            <person name="Badger J.H."/>
            <person name="Ren Q."/>
            <person name="Amedeo P."/>
            <person name="Jones K.M."/>
            <person name="Tallon L.J."/>
            <person name="Delcher A.L."/>
            <person name="Salzberg S.L."/>
            <person name="Silva J.C."/>
            <person name="Haas B.J."/>
            <person name="Majoros W.H."/>
            <person name="Farzad M."/>
            <person name="Carlton J.M."/>
            <person name="Smith R.K. Jr."/>
            <person name="Garg J."/>
            <person name="Pearlman R.E."/>
            <person name="Karrer K.M."/>
            <person name="Sun L."/>
            <person name="Manning G."/>
            <person name="Elde N.C."/>
            <person name="Turkewitz A.P."/>
            <person name="Asai D.J."/>
            <person name="Wilkes D.E."/>
            <person name="Wang Y."/>
            <person name="Cai H."/>
            <person name="Collins K."/>
            <person name="Stewart B.A."/>
            <person name="Lee S.R."/>
            <person name="Wilamowska K."/>
            <person name="Weinberg Z."/>
            <person name="Ruzzo W.L."/>
            <person name="Wloga D."/>
            <person name="Gaertig J."/>
            <person name="Frankel J."/>
            <person name="Tsao C.-C."/>
            <person name="Gorovsky M.A."/>
            <person name="Keeling P.J."/>
            <person name="Waller R.F."/>
            <person name="Patron N.J."/>
            <person name="Cherry J.M."/>
            <person name="Stover N.A."/>
            <person name="Krieger C.J."/>
            <person name="del Toro C."/>
            <person name="Ryder H.F."/>
            <person name="Williamson S.C."/>
            <person name="Barbeau R.A."/>
            <person name="Hamilton E.P."/>
            <person name="Orias E."/>
        </authorList>
    </citation>
    <scope>NUCLEOTIDE SEQUENCE [LARGE SCALE GENOMIC DNA]</scope>
    <source>
        <strain evidence="2">SB210</strain>
    </source>
</reference>
<organism evidence="1 2">
    <name type="scientific">Tetrahymena thermophila (strain SB210)</name>
    <dbReference type="NCBI Taxonomy" id="312017"/>
    <lineage>
        <taxon>Eukaryota</taxon>
        <taxon>Sar</taxon>
        <taxon>Alveolata</taxon>
        <taxon>Ciliophora</taxon>
        <taxon>Intramacronucleata</taxon>
        <taxon>Oligohymenophorea</taxon>
        <taxon>Hymenostomatida</taxon>
        <taxon>Tetrahymenina</taxon>
        <taxon>Tetrahymenidae</taxon>
        <taxon>Tetrahymena</taxon>
    </lineage>
</organism>
<proteinExistence type="predicted"/>
<evidence type="ECO:0000313" key="2">
    <source>
        <dbReference type="Proteomes" id="UP000009168"/>
    </source>
</evidence>
<dbReference type="GeneID" id="24440264"/>
<dbReference type="EMBL" id="GG662372">
    <property type="protein sequence ID" value="EWS71539.1"/>
    <property type="molecule type" value="Genomic_DNA"/>
</dbReference>
<dbReference type="KEGG" id="tet:TTHERM_000697259"/>
<dbReference type="InParanoid" id="W7XFH0"/>
<evidence type="ECO:0000313" key="1">
    <source>
        <dbReference type="EMBL" id="EWS71539.1"/>
    </source>
</evidence>
<gene>
    <name evidence="1" type="ORF">TTHERM_000697259</name>
</gene>
<accession>W7XFH0</accession>
<keyword evidence="2" id="KW-1185">Reference proteome</keyword>
<dbReference type="RefSeq" id="XP_012655922.1">
    <property type="nucleotide sequence ID" value="XM_012800468.1"/>
</dbReference>
<dbReference type="AlphaFoldDB" id="W7XFH0"/>
<sequence>MFNSRQQSISLLDLFINFNYSKQKLDSCLKLFCFWKVSTIKGIHLEGTILLLIFINYQQISDAFQKLFSSTYVLAFKQLILSFNSCYQINSKYQEAKYLISNCHQQLKSYNFCNLTAIQFTSFSCSIIRLIYSSEIWI</sequence>
<protein>
    <submittedName>
        <fullName evidence="1">Uncharacterized protein</fullName>
    </submittedName>
</protein>